<reference evidence="1 2" key="1">
    <citation type="submission" date="2024-01" db="EMBL/GenBank/DDBJ databases">
        <title>New evidence supports the origin of RcGTA from prophage.</title>
        <authorList>
            <person name="Xu Y."/>
            <person name="Liu B."/>
            <person name="Chen F."/>
        </authorList>
    </citation>
    <scope>NUCLEOTIDE SEQUENCE [LARGE SCALE GENOMIC DNA]</scope>
    <source>
        <strain evidence="1 2">CBW1107-2</strain>
    </source>
</reference>
<comment type="caution">
    <text evidence="1">The sequence shown here is derived from an EMBL/GenBank/DDBJ whole genome shotgun (WGS) entry which is preliminary data.</text>
</comment>
<proteinExistence type="predicted"/>
<gene>
    <name evidence="1" type="ORF">V1479_21040</name>
</gene>
<protein>
    <submittedName>
        <fullName evidence="1">Transcriptional repressor TraM</fullName>
    </submittedName>
</protein>
<sequence length="112" mass="12389">MRTKPDVDIGPGQAATSSVINALLAELSEKELAQVAVAVIRENRSRLQKAQELFEEVSQLDAAGSRDEHLGQLRHDYRIAMLNLHAQHQVVSLVVERLGFVPEVDGQRPVLN</sequence>
<dbReference type="InterPro" id="IPR036336">
    <property type="entry name" value="Tscrpt_rep_TraM_sf"/>
</dbReference>
<organism evidence="1 2">
    <name type="scientific">Neoaquamicrobium sediminum</name>
    <dbReference type="NCBI Taxonomy" id="1849104"/>
    <lineage>
        <taxon>Bacteria</taxon>
        <taxon>Pseudomonadati</taxon>
        <taxon>Pseudomonadota</taxon>
        <taxon>Alphaproteobacteria</taxon>
        <taxon>Hyphomicrobiales</taxon>
        <taxon>Phyllobacteriaceae</taxon>
        <taxon>Neoaquamicrobium</taxon>
    </lineage>
</organism>
<dbReference type="InterPro" id="IPR015309">
    <property type="entry name" value="Tscrpt_rep_TraM"/>
</dbReference>
<keyword evidence="2" id="KW-1185">Reference proteome</keyword>
<evidence type="ECO:0000313" key="2">
    <source>
        <dbReference type="Proteomes" id="UP001559025"/>
    </source>
</evidence>
<dbReference type="Proteomes" id="UP001559025">
    <property type="component" value="Unassembled WGS sequence"/>
</dbReference>
<dbReference type="EMBL" id="JAZHFV010000007">
    <property type="protein sequence ID" value="MEX4009806.1"/>
    <property type="molecule type" value="Genomic_DNA"/>
</dbReference>
<dbReference type="Pfam" id="PF09228">
    <property type="entry name" value="Prok-TraM"/>
    <property type="match status" value="1"/>
</dbReference>
<accession>A0ABV3WZW4</accession>
<dbReference type="Gene3D" id="1.10.287.160">
    <property type="entry name" value="HR1 repeat"/>
    <property type="match status" value="1"/>
</dbReference>
<name>A0ABV3WZW4_9HYPH</name>
<dbReference type="RefSeq" id="WP_173194905.1">
    <property type="nucleotide sequence ID" value="NZ_JABETK010000005.1"/>
</dbReference>
<dbReference type="SUPFAM" id="SSF109631">
    <property type="entry name" value="Transcriptional repressor TraM"/>
    <property type="match status" value="1"/>
</dbReference>
<evidence type="ECO:0000313" key="1">
    <source>
        <dbReference type="EMBL" id="MEX4009806.1"/>
    </source>
</evidence>